<comment type="subcellular location">
    <subcellularLocation>
        <location evidence="1">Membrane</location>
        <topology evidence="1">Multi-pass membrane protein</topology>
    </subcellularLocation>
</comment>
<dbReference type="AlphaFoldDB" id="A0A7I8W5N5"/>
<dbReference type="GO" id="GO:0015165">
    <property type="term" value="F:pyrimidine nucleotide-sugar transmembrane transporter activity"/>
    <property type="evidence" value="ECO:0007669"/>
    <property type="project" value="InterPro"/>
</dbReference>
<evidence type="ECO:0000256" key="3">
    <source>
        <dbReference type="ARBA" id="ARBA00022692"/>
    </source>
</evidence>
<evidence type="ECO:0000256" key="4">
    <source>
        <dbReference type="ARBA" id="ARBA00022989"/>
    </source>
</evidence>
<feature type="transmembrane region" description="Helical" evidence="6">
    <location>
        <begin position="319"/>
        <end position="337"/>
    </location>
</feature>
<keyword evidence="5 6" id="KW-0472">Membrane</keyword>
<feature type="transmembrane region" description="Helical" evidence="6">
    <location>
        <begin position="265"/>
        <end position="287"/>
    </location>
</feature>
<feature type="transmembrane region" description="Helical" evidence="6">
    <location>
        <begin position="35"/>
        <end position="53"/>
    </location>
</feature>
<evidence type="ECO:0000256" key="5">
    <source>
        <dbReference type="ARBA" id="ARBA00023136"/>
    </source>
</evidence>
<keyword evidence="8" id="KW-1185">Reference proteome</keyword>
<feature type="transmembrane region" description="Helical" evidence="6">
    <location>
        <begin position="156"/>
        <end position="174"/>
    </location>
</feature>
<keyword evidence="3 6" id="KW-0812">Transmembrane</keyword>
<name>A0A7I8W5N5_9ANNE</name>
<dbReference type="Proteomes" id="UP000549394">
    <property type="component" value="Unassembled WGS sequence"/>
</dbReference>
<keyword evidence="2" id="KW-0813">Transport</keyword>
<reference evidence="7 8" key="1">
    <citation type="submission" date="2020-08" db="EMBL/GenBank/DDBJ databases">
        <authorList>
            <person name="Hejnol A."/>
        </authorList>
    </citation>
    <scope>NUCLEOTIDE SEQUENCE [LARGE SCALE GENOMIC DNA]</scope>
</reference>
<feature type="transmembrane region" description="Helical" evidence="6">
    <location>
        <begin position="129"/>
        <end position="149"/>
    </location>
</feature>
<dbReference type="InterPro" id="IPR007271">
    <property type="entry name" value="Nuc_sug_transpt"/>
</dbReference>
<keyword evidence="4 6" id="KW-1133">Transmembrane helix</keyword>
<protein>
    <submittedName>
        <fullName evidence="7">DgyrCDS11884</fullName>
    </submittedName>
</protein>
<dbReference type="Pfam" id="PF04142">
    <property type="entry name" value="Nuc_sug_transp"/>
    <property type="match status" value="1"/>
</dbReference>
<comment type="caution">
    <text evidence="7">The sequence shown here is derived from an EMBL/GenBank/DDBJ whole genome shotgun (WGS) entry which is preliminary data.</text>
</comment>
<accession>A0A7I8W5N5</accession>
<feature type="transmembrane region" description="Helical" evidence="6">
    <location>
        <begin position="97"/>
        <end position="114"/>
    </location>
</feature>
<gene>
    <name evidence="7" type="ORF">DGYR_LOCUS11216</name>
</gene>
<evidence type="ECO:0000256" key="2">
    <source>
        <dbReference type="ARBA" id="ARBA00022597"/>
    </source>
</evidence>
<feature type="transmembrane region" description="Helical" evidence="6">
    <location>
        <begin position="194"/>
        <end position="215"/>
    </location>
</feature>
<evidence type="ECO:0000313" key="8">
    <source>
        <dbReference type="Proteomes" id="UP000549394"/>
    </source>
</evidence>
<keyword evidence="2" id="KW-0762">Sugar transport</keyword>
<proteinExistence type="predicted"/>
<evidence type="ECO:0000256" key="1">
    <source>
        <dbReference type="ARBA" id="ARBA00004141"/>
    </source>
</evidence>
<dbReference type="PANTHER" id="PTHR10231">
    <property type="entry name" value="NUCLEOTIDE-SUGAR TRANSMEMBRANE TRANSPORTER"/>
    <property type="match status" value="1"/>
</dbReference>
<dbReference type="PIRSF" id="PIRSF005799">
    <property type="entry name" value="UDP-gal_transpt"/>
    <property type="match status" value="1"/>
</dbReference>
<dbReference type="OrthoDB" id="419167at2759"/>
<feature type="transmembrane region" description="Helical" evidence="6">
    <location>
        <begin position="235"/>
        <end position="253"/>
    </location>
</feature>
<dbReference type="GO" id="GO:0000139">
    <property type="term" value="C:Golgi membrane"/>
    <property type="evidence" value="ECO:0007669"/>
    <property type="project" value="InterPro"/>
</dbReference>
<evidence type="ECO:0000313" key="7">
    <source>
        <dbReference type="EMBL" id="CAD5123544.1"/>
    </source>
</evidence>
<evidence type="ECO:0000256" key="6">
    <source>
        <dbReference type="SAM" id="Phobius"/>
    </source>
</evidence>
<dbReference type="NCBIfam" id="TIGR00803">
    <property type="entry name" value="nst"/>
    <property type="match status" value="1"/>
</dbReference>
<feature type="transmembrane region" description="Helical" evidence="6">
    <location>
        <begin position="65"/>
        <end position="85"/>
    </location>
</feature>
<dbReference type="EMBL" id="CAJFCJ010000019">
    <property type="protein sequence ID" value="CAD5123544.1"/>
    <property type="molecule type" value="Genomic_DNA"/>
</dbReference>
<sequence length="340" mass="37679">MEVKNSNSDEMTVDVEGSKNAVEHKKPMNAQVWKLLCLAGVLIYGTYSILVHLEEKNGKLAFSSASLVLVAEFCKLVMSLGMLYAQLRKAETKFEWPGLKVSLPFAIPAILYAFNNNISVLMQVEMDPATYQVLGNMKILSTAFLYRLIIKKPIAPLQWVALVMLMMAGASNSYGGIHQKIQDKSIASANYVHITGKGLIMISLYCFVSGLSGVYTELILKNRYEMSIHLQNSLLYVYGIIINGGSFIVGAMNSTEKNAWNLFHGYTFITFLLVLNLSSVGLIMAAIMKHGNNITRMFIVSTAMVITTALSMVVFGLVLNIYFCISFILVVGALYLYHKT</sequence>
<organism evidence="7 8">
    <name type="scientific">Dimorphilus gyrociliatus</name>
    <dbReference type="NCBI Taxonomy" id="2664684"/>
    <lineage>
        <taxon>Eukaryota</taxon>
        <taxon>Metazoa</taxon>
        <taxon>Spiralia</taxon>
        <taxon>Lophotrochozoa</taxon>
        <taxon>Annelida</taxon>
        <taxon>Polychaeta</taxon>
        <taxon>Polychaeta incertae sedis</taxon>
        <taxon>Dinophilidae</taxon>
        <taxon>Dimorphilus</taxon>
    </lineage>
</organism>